<dbReference type="PROSITE" id="PS51635">
    <property type="entry name" value="PNPLA"/>
    <property type="match status" value="1"/>
</dbReference>
<dbReference type="GO" id="GO:0016020">
    <property type="term" value="C:membrane"/>
    <property type="evidence" value="ECO:0000318"/>
    <property type="project" value="GO_Central"/>
</dbReference>
<dbReference type="InterPro" id="IPR033562">
    <property type="entry name" value="PLPL"/>
</dbReference>
<dbReference type="Proteomes" id="UP000009022">
    <property type="component" value="Unassembled WGS sequence"/>
</dbReference>
<feature type="short sequence motif" description="DGA/G" evidence="2">
    <location>
        <begin position="160"/>
        <end position="162"/>
    </location>
</feature>
<evidence type="ECO:0000313" key="4">
    <source>
        <dbReference type="EMBL" id="EDV29293.1"/>
    </source>
</evidence>
<dbReference type="InParanoid" id="B3RJ99"/>
<dbReference type="SUPFAM" id="SSF52151">
    <property type="entry name" value="FabD/lysophospholipase-like"/>
    <property type="match status" value="1"/>
</dbReference>
<evidence type="ECO:0000256" key="1">
    <source>
        <dbReference type="ARBA" id="ARBA00023098"/>
    </source>
</evidence>
<feature type="domain" description="PNPLA" evidence="3">
    <location>
        <begin position="3"/>
        <end position="173"/>
    </location>
</feature>
<keyword evidence="2" id="KW-0442">Lipid degradation</keyword>
<organism evidence="4 5">
    <name type="scientific">Trichoplax adhaerens</name>
    <name type="common">Trichoplax reptans</name>
    <dbReference type="NCBI Taxonomy" id="10228"/>
    <lineage>
        <taxon>Eukaryota</taxon>
        <taxon>Metazoa</taxon>
        <taxon>Placozoa</taxon>
        <taxon>Uniplacotomia</taxon>
        <taxon>Trichoplacea</taxon>
        <taxon>Trichoplacidae</taxon>
        <taxon>Trichoplax</taxon>
    </lineage>
</organism>
<dbReference type="Gene3D" id="3.40.1090.10">
    <property type="entry name" value="Cytosolic phospholipase A2 catalytic domain"/>
    <property type="match status" value="2"/>
</dbReference>
<feature type="active site" description="Proton acceptor" evidence="2">
    <location>
        <position position="160"/>
    </location>
</feature>
<accession>B3RJ99</accession>
<dbReference type="eggNOG" id="KOG3773">
    <property type="taxonomic scope" value="Eukaryota"/>
</dbReference>
<dbReference type="Pfam" id="PF01734">
    <property type="entry name" value="Patatin"/>
    <property type="match status" value="1"/>
</dbReference>
<dbReference type="AlphaFoldDB" id="B3RJ99"/>
<dbReference type="PANTHER" id="PTHR12406">
    <property type="entry name" value="CALCIUM-INDEPENDENT PHOSPHOLIPASE A2 IPLA2 -RELATED"/>
    <property type="match status" value="1"/>
</dbReference>
<reference evidence="4 5" key="1">
    <citation type="journal article" date="2008" name="Nature">
        <title>The Trichoplax genome and the nature of placozoans.</title>
        <authorList>
            <person name="Srivastava M."/>
            <person name="Begovic E."/>
            <person name="Chapman J."/>
            <person name="Putnam N.H."/>
            <person name="Hellsten U."/>
            <person name="Kawashima T."/>
            <person name="Kuo A."/>
            <person name="Mitros T."/>
            <person name="Salamov A."/>
            <person name="Carpenter M.L."/>
            <person name="Signorovitch A.Y."/>
            <person name="Moreno M.A."/>
            <person name="Kamm K."/>
            <person name="Grimwood J."/>
            <person name="Schmutz J."/>
            <person name="Shapiro H."/>
            <person name="Grigoriev I.V."/>
            <person name="Buss L.W."/>
            <person name="Schierwater B."/>
            <person name="Dellaporta S.L."/>
            <person name="Rokhsar D.S."/>
        </authorList>
    </citation>
    <scope>NUCLEOTIDE SEQUENCE [LARGE SCALE GENOMIC DNA]</scope>
    <source>
        <strain evidence="4 5">Grell-BS-1999</strain>
    </source>
</reference>
<dbReference type="FunFam" id="3.40.1090.10:FF:000016">
    <property type="entry name" value="Patatin like phospholipase domain containing 1"/>
    <property type="match status" value="1"/>
</dbReference>
<comment type="caution">
    <text evidence="2">Lacks conserved residue(s) required for the propagation of feature annotation.</text>
</comment>
<dbReference type="PANTHER" id="PTHR12406:SF41">
    <property type="entry name" value="BRUMMER, ISOFORM B-RELATED"/>
    <property type="match status" value="1"/>
</dbReference>
<dbReference type="RefSeq" id="XP_002108495.1">
    <property type="nucleotide sequence ID" value="XM_002108459.1"/>
</dbReference>
<dbReference type="GO" id="GO:0005737">
    <property type="term" value="C:cytoplasm"/>
    <property type="evidence" value="ECO:0000318"/>
    <property type="project" value="GO_Central"/>
</dbReference>
<dbReference type="InterPro" id="IPR016035">
    <property type="entry name" value="Acyl_Trfase/lysoPLipase"/>
</dbReference>
<dbReference type="HOGENOM" id="CLU_018371_4_0_1"/>
<keyword evidence="2" id="KW-0378">Hydrolase</keyword>
<name>B3RJ99_TRIAD</name>
<dbReference type="OrthoDB" id="197155at2759"/>
<gene>
    <name evidence="4" type="ORF">TRIADDRAFT_18195</name>
</gene>
<dbReference type="CTD" id="6749709"/>
<keyword evidence="1 2" id="KW-0443">Lipid metabolism</keyword>
<dbReference type="InterPro" id="IPR002641">
    <property type="entry name" value="PNPLA_dom"/>
</dbReference>
<dbReference type="GeneID" id="6749709"/>
<sequence length="253" mass="28039">MNLAFSGGGFLSVYQLGVAAGFVEYAPDIIKNLNSASGASGGAITASALVVCPDKLPELSRYCIEMGVKTRDFYTGAFHPRVSIPHLIEEALDRVFPDNAHQLANNKVHISLTRARDRQNILISEFFSKMDLIKCVACSCFVPFWSGIVPPFYRGERYLDGGISDNHPIPFDIQKTITISPFVGDGMICPNHVSLHDFENSDICIRRTIKFTLGDLHRATRALFSPDEASLRALCQQGFEDALEYLRKHHCKG</sequence>
<feature type="active site" description="Nucleophile" evidence="2">
    <location>
        <position position="40"/>
    </location>
</feature>
<dbReference type="EMBL" id="DS985241">
    <property type="protein sequence ID" value="EDV29293.1"/>
    <property type="molecule type" value="Genomic_DNA"/>
</dbReference>
<dbReference type="GO" id="GO:0019433">
    <property type="term" value="P:triglyceride catabolic process"/>
    <property type="evidence" value="ECO:0000318"/>
    <property type="project" value="GO_Central"/>
</dbReference>
<evidence type="ECO:0000313" key="5">
    <source>
        <dbReference type="Proteomes" id="UP000009022"/>
    </source>
</evidence>
<feature type="short sequence motif" description="GXSXG" evidence="2">
    <location>
        <begin position="38"/>
        <end position="42"/>
    </location>
</feature>
<dbReference type="OMA" id="QRDAMRF"/>
<dbReference type="GO" id="GO:0005811">
    <property type="term" value="C:lipid droplet"/>
    <property type="evidence" value="ECO:0000318"/>
    <property type="project" value="GO_Central"/>
</dbReference>
<dbReference type="STRING" id="10228.B3RJ99"/>
<proteinExistence type="predicted"/>
<dbReference type="KEGG" id="tad:TRIADDRAFT_18195"/>
<dbReference type="GO" id="GO:0055088">
    <property type="term" value="P:lipid homeostasis"/>
    <property type="evidence" value="ECO:0000318"/>
    <property type="project" value="GO_Central"/>
</dbReference>
<evidence type="ECO:0000259" key="3">
    <source>
        <dbReference type="PROSITE" id="PS51635"/>
    </source>
</evidence>
<keyword evidence="5" id="KW-1185">Reference proteome</keyword>
<evidence type="ECO:0000256" key="2">
    <source>
        <dbReference type="PROSITE-ProRule" id="PRU01161"/>
    </source>
</evidence>
<dbReference type="GO" id="GO:0004806">
    <property type="term" value="F:triacylglycerol lipase activity"/>
    <property type="evidence" value="ECO:0000318"/>
    <property type="project" value="GO_Central"/>
</dbReference>
<protein>
    <recommendedName>
        <fullName evidence="3">PNPLA domain-containing protein</fullName>
    </recommendedName>
</protein>
<dbReference type="PhylomeDB" id="B3RJ99"/>